<dbReference type="RefSeq" id="WP_370873995.1">
    <property type="nucleotide sequence ID" value="NZ_JAUSUC010000017.1"/>
</dbReference>
<dbReference type="InterPro" id="IPR029044">
    <property type="entry name" value="Nucleotide-diphossugar_trans"/>
</dbReference>
<keyword evidence="3" id="KW-1185">Reference proteome</keyword>
<dbReference type="Pfam" id="PF00535">
    <property type="entry name" value="Glycos_transf_2"/>
    <property type="match status" value="1"/>
</dbReference>
<dbReference type="EMBL" id="JAUSUC010000017">
    <property type="protein sequence ID" value="MDQ0215261.1"/>
    <property type="molecule type" value="Genomic_DNA"/>
</dbReference>
<comment type="caution">
    <text evidence="2">The sequence shown here is derived from an EMBL/GenBank/DDBJ whole genome shotgun (WGS) entry which is preliminary data.</text>
</comment>
<dbReference type="FunFam" id="3.90.550.10:FF:000123">
    <property type="entry name" value="Cell wall biosynthesis glycosyltransferase"/>
    <property type="match status" value="1"/>
</dbReference>
<proteinExistence type="predicted"/>
<accession>A0AAJ1T229</accession>
<dbReference type="Proteomes" id="UP001237207">
    <property type="component" value="Unassembled WGS sequence"/>
</dbReference>
<gene>
    <name evidence="2" type="ORF">J2S13_001661</name>
</gene>
<dbReference type="Gene3D" id="3.90.550.10">
    <property type="entry name" value="Spore Coat Polysaccharide Biosynthesis Protein SpsA, Chain A"/>
    <property type="match status" value="1"/>
</dbReference>
<dbReference type="SUPFAM" id="SSF53448">
    <property type="entry name" value="Nucleotide-diphospho-sugar transferases"/>
    <property type="match status" value="1"/>
</dbReference>
<organism evidence="2 3">
    <name type="scientific">Oikeobacillus pervagus</name>
    <dbReference type="NCBI Taxonomy" id="1325931"/>
    <lineage>
        <taxon>Bacteria</taxon>
        <taxon>Bacillati</taxon>
        <taxon>Bacillota</taxon>
        <taxon>Bacilli</taxon>
        <taxon>Bacillales</taxon>
        <taxon>Bacillaceae</taxon>
        <taxon>Oikeobacillus</taxon>
    </lineage>
</organism>
<reference evidence="2" key="1">
    <citation type="submission" date="2023-07" db="EMBL/GenBank/DDBJ databases">
        <title>Genomic Encyclopedia of Type Strains, Phase IV (KMG-IV): sequencing the most valuable type-strain genomes for metagenomic binning, comparative biology and taxonomic classification.</title>
        <authorList>
            <person name="Goeker M."/>
        </authorList>
    </citation>
    <scope>NUCLEOTIDE SEQUENCE</scope>
    <source>
        <strain evidence="2">DSM 23947</strain>
    </source>
</reference>
<dbReference type="InterPro" id="IPR001173">
    <property type="entry name" value="Glyco_trans_2-like"/>
</dbReference>
<evidence type="ECO:0000313" key="2">
    <source>
        <dbReference type="EMBL" id="MDQ0215261.1"/>
    </source>
</evidence>
<feature type="domain" description="Glycosyltransferase 2-like" evidence="1">
    <location>
        <begin position="11"/>
        <end position="172"/>
    </location>
</feature>
<name>A0AAJ1T229_9BACI</name>
<evidence type="ECO:0000313" key="3">
    <source>
        <dbReference type="Proteomes" id="UP001237207"/>
    </source>
</evidence>
<dbReference type="CDD" id="cd04179">
    <property type="entry name" value="DPM_DPG-synthase_like"/>
    <property type="match status" value="1"/>
</dbReference>
<dbReference type="PANTHER" id="PTHR10859">
    <property type="entry name" value="GLYCOSYL TRANSFERASE"/>
    <property type="match status" value="1"/>
</dbReference>
<sequence>MKTLDSYKVLIVVPAYNEEAAIKQTLNKLLNIKKHLPFVDICVVNDGSKDRTADIVRSFEEVILLDLPINLGIGGAVQSGYKYAAKYHYDIAVQFDADGQHNEEDLMTVIKPIINGECDMCIGSRFVKQTDYSGSPFRRMGIYYFEFLLFLLTRKKYTDATSGYRAINQKVIQLFAEEYPRDYPEPEVILFLHRKKLNIKEISVNMKERQGGSSSITPFKSVYYMFKVTLSILMQKLIKE</sequence>
<evidence type="ECO:0000259" key="1">
    <source>
        <dbReference type="Pfam" id="PF00535"/>
    </source>
</evidence>
<dbReference type="AlphaFoldDB" id="A0AAJ1T229"/>
<protein>
    <submittedName>
        <fullName evidence="2">Glycosyltransferase involved in cell wall biosynthesis</fullName>
    </submittedName>
</protein>
<dbReference type="GO" id="GO:0006487">
    <property type="term" value="P:protein N-linked glycosylation"/>
    <property type="evidence" value="ECO:0007669"/>
    <property type="project" value="TreeGrafter"/>
</dbReference>
<dbReference type="PANTHER" id="PTHR10859:SF114">
    <property type="entry name" value="DOLICHOL-PHOSPHATE MANNOSYLTRANSFERASE"/>
    <property type="match status" value="1"/>
</dbReference>